<gene>
    <name evidence="1" type="ORF">P608_18100</name>
</gene>
<evidence type="ECO:0000313" key="2">
    <source>
        <dbReference type="Proteomes" id="UP000029549"/>
    </source>
</evidence>
<comment type="caution">
    <text evidence="1">The sequence shown here is derived from an EMBL/GenBank/DDBJ whole genome shotgun (WGS) entry which is preliminary data.</text>
</comment>
<evidence type="ECO:0000313" key="1">
    <source>
        <dbReference type="EMBL" id="KGH08816.1"/>
    </source>
</evidence>
<sequence length="74" mass="8683">MKKRLTEEQIIGFLREAESGLPVAELRRRHGFCMSVSDAKQLKELELENARIKRLLAESMLENEVTKEALRKKW</sequence>
<name>A0A0E3CF09_9BURK</name>
<dbReference type="PANTHER" id="PTHR33609">
    <property type="entry name" value="LOW CALCIUM RESPONSE LOCUS PROTEIN S"/>
    <property type="match status" value="1"/>
</dbReference>
<dbReference type="Proteomes" id="UP000029549">
    <property type="component" value="Unassembled WGS sequence"/>
</dbReference>
<dbReference type="PANTHER" id="PTHR33609:SF1">
    <property type="entry name" value="TRANSPOSASE"/>
    <property type="match status" value="1"/>
</dbReference>
<dbReference type="InterPro" id="IPR052546">
    <property type="entry name" value="Transposase_8_domain"/>
</dbReference>
<accession>A0A0K6HS40</accession>
<dbReference type="EMBL" id="AWTP01000122">
    <property type="protein sequence ID" value="KGH08816.1"/>
    <property type="molecule type" value="Genomic_DNA"/>
</dbReference>
<proteinExistence type="predicted"/>
<organism evidence="1 2">
    <name type="scientific">Comamonas thiooxydans</name>
    <dbReference type="NCBI Taxonomy" id="363952"/>
    <lineage>
        <taxon>Bacteria</taxon>
        <taxon>Pseudomonadati</taxon>
        <taxon>Pseudomonadota</taxon>
        <taxon>Betaproteobacteria</taxon>
        <taxon>Burkholderiales</taxon>
        <taxon>Comamonadaceae</taxon>
        <taxon>Comamonas</taxon>
    </lineage>
</organism>
<accession>A0A0E3CF09</accession>
<protein>
    <submittedName>
        <fullName evidence="1">Transposase IS1404</fullName>
    </submittedName>
</protein>
<dbReference type="AlphaFoldDB" id="A0A0E3CF09"/>
<keyword evidence="2" id="KW-1185">Reference proteome</keyword>
<reference evidence="1 2" key="1">
    <citation type="submission" date="2013-09" db="EMBL/GenBank/DDBJ databases">
        <title>High correlation between genotypes and phenotypes of environmental bacteria Comamonas testosteroni strains.</title>
        <authorList>
            <person name="Liu L."/>
            <person name="Zhu W."/>
            <person name="Xia X."/>
            <person name="Xu B."/>
            <person name="Luo M."/>
            <person name="Wang G."/>
        </authorList>
    </citation>
    <scope>NUCLEOTIDE SEQUENCE [LARGE SCALE GENOMIC DNA]</scope>
    <source>
        <strain evidence="1 2">DF2</strain>
    </source>
</reference>